<comment type="caution">
    <text evidence="2">The sequence shown here is derived from an EMBL/GenBank/DDBJ whole genome shotgun (WGS) entry which is preliminary data.</text>
</comment>
<evidence type="ECO:0000313" key="3">
    <source>
        <dbReference type="Proteomes" id="UP000807825"/>
    </source>
</evidence>
<dbReference type="EMBL" id="JACRDE010000179">
    <property type="protein sequence ID" value="MBI5249085.1"/>
    <property type="molecule type" value="Genomic_DNA"/>
</dbReference>
<sequence>MKKEARIQAEKMFLKAGGKITNREIAKAAKVNALTVGRWKRENNWEAKLKGEEQEEPKEAAGIIRKKAARDKAIKIYLEAGGNITNKDLARKVGVSPATISKWKQLDNWIARIEPEEDEEALPEESERVETDLDIGELASPEQIIRLNRRIDSLLQRDYLTAAEVAALAEAKSDLLASVEIYLSIVREVGELKEED</sequence>
<dbReference type="Pfam" id="PF10668">
    <property type="entry name" value="Phage_terminase"/>
    <property type="match status" value="2"/>
</dbReference>
<organism evidence="2 3">
    <name type="scientific">Desulfomonile tiedjei</name>
    <dbReference type="NCBI Taxonomy" id="2358"/>
    <lineage>
        <taxon>Bacteria</taxon>
        <taxon>Pseudomonadati</taxon>
        <taxon>Thermodesulfobacteriota</taxon>
        <taxon>Desulfomonilia</taxon>
        <taxon>Desulfomonilales</taxon>
        <taxon>Desulfomonilaceae</taxon>
        <taxon>Desulfomonile</taxon>
    </lineage>
</organism>
<feature type="domain" description="PBSX phage terminase small subunit-like N-terminal" evidence="1">
    <location>
        <begin position="6"/>
        <end position="50"/>
    </location>
</feature>
<dbReference type="AlphaFoldDB" id="A0A9D6V1U3"/>
<gene>
    <name evidence="2" type="ORF">HY912_06280</name>
</gene>
<dbReference type="InterPro" id="IPR018925">
    <property type="entry name" value="XtmA-like_N"/>
</dbReference>
<dbReference type="InterPro" id="IPR010982">
    <property type="entry name" value="Lambda_DNA-bd_dom_sf"/>
</dbReference>
<evidence type="ECO:0000259" key="1">
    <source>
        <dbReference type="Pfam" id="PF10668"/>
    </source>
</evidence>
<dbReference type="Gene3D" id="1.10.260.40">
    <property type="entry name" value="lambda repressor-like DNA-binding domains"/>
    <property type="match status" value="1"/>
</dbReference>
<name>A0A9D6V1U3_9BACT</name>
<proteinExistence type="predicted"/>
<protein>
    <submittedName>
        <fullName evidence="2">Transposase</fullName>
    </submittedName>
</protein>
<dbReference type="Proteomes" id="UP000807825">
    <property type="component" value="Unassembled WGS sequence"/>
</dbReference>
<reference evidence="2" key="1">
    <citation type="submission" date="2020-07" db="EMBL/GenBank/DDBJ databases">
        <title>Huge and variable diversity of episymbiotic CPR bacteria and DPANN archaea in groundwater ecosystems.</title>
        <authorList>
            <person name="He C.Y."/>
            <person name="Keren R."/>
            <person name="Whittaker M."/>
            <person name="Farag I.F."/>
            <person name="Doudna J."/>
            <person name="Cate J.H.D."/>
            <person name="Banfield J.F."/>
        </authorList>
    </citation>
    <scope>NUCLEOTIDE SEQUENCE</scope>
    <source>
        <strain evidence="2">NC_groundwater_1664_Pr3_B-0.1um_52_9</strain>
    </source>
</reference>
<evidence type="ECO:0000313" key="2">
    <source>
        <dbReference type="EMBL" id="MBI5249085.1"/>
    </source>
</evidence>
<feature type="domain" description="PBSX phage terminase small subunit-like N-terminal" evidence="1">
    <location>
        <begin position="68"/>
        <end position="109"/>
    </location>
</feature>
<accession>A0A9D6V1U3</accession>
<dbReference type="GO" id="GO:0003677">
    <property type="term" value="F:DNA binding"/>
    <property type="evidence" value="ECO:0007669"/>
    <property type="project" value="InterPro"/>
</dbReference>